<keyword evidence="3" id="KW-1185">Reference proteome</keyword>
<feature type="chain" id="PRO_5022991632" evidence="1">
    <location>
        <begin position="23"/>
        <end position="359"/>
    </location>
</feature>
<dbReference type="OrthoDB" id="1115230at2"/>
<evidence type="ECO:0000313" key="2">
    <source>
        <dbReference type="EMBL" id="TXF90131.1"/>
    </source>
</evidence>
<dbReference type="PROSITE" id="PS51257">
    <property type="entry name" value="PROKAR_LIPOPROTEIN"/>
    <property type="match status" value="1"/>
</dbReference>
<dbReference type="AlphaFoldDB" id="A0A5C7FI07"/>
<dbReference type="Pfam" id="PF16125">
    <property type="entry name" value="DUF4837"/>
    <property type="match status" value="1"/>
</dbReference>
<sequence>MNFRFLNYLLAGLLGLSIFSCGSEMTSNLSPTPAAFGKINSLYVIADSTLWLDGAQDSVAFFFESPYLILPQPEPIFDVRHIEPYNLREEPTLQQLRNYVVLADLSQKESPTTKMVVEDLSDARIQQVKEEGFGTAVARNKWATGQQLIYLMGRNQAELLAGMSTAYPAVVKRIAERENERIKITTYFQGVNRMLGEKVAERTGATMDIPGGYDMVPVESDDFAWLRKKTKNGSLNIMATRVPYEDQSQLTKEGLITIRDQVGREYLSTTLDSTFMKVNDRDLPFFVSTTELNGHYALEGRGIWEMENDFLGGPFVSYLINDEARRQLVLVDGFVLAPGRKKRELMEELVQVLQTANVK</sequence>
<proteinExistence type="predicted"/>
<accession>A0A5C7FI07</accession>
<gene>
    <name evidence="2" type="ORF">FUA23_07780</name>
</gene>
<protein>
    <submittedName>
        <fullName evidence="2">DUF4837 family protein</fullName>
    </submittedName>
</protein>
<evidence type="ECO:0000313" key="3">
    <source>
        <dbReference type="Proteomes" id="UP000321907"/>
    </source>
</evidence>
<name>A0A5C7FI07_9BACT</name>
<dbReference type="Proteomes" id="UP000321907">
    <property type="component" value="Unassembled WGS sequence"/>
</dbReference>
<dbReference type="EMBL" id="VOXD01000009">
    <property type="protein sequence ID" value="TXF90131.1"/>
    <property type="molecule type" value="Genomic_DNA"/>
</dbReference>
<dbReference type="InterPro" id="IPR032286">
    <property type="entry name" value="DUF4837"/>
</dbReference>
<feature type="signal peptide" evidence="1">
    <location>
        <begin position="1"/>
        <end position="22"/>
    </location>
</feature>
<evidence type="ECO:0000256" key="1">
    <source>
        <dbReference type="SAM" id="SignalP"/>
    </source>
</evidence>
<comment type="caution">
    <text evidence="2">The sequence shown here is derived from an EMBL/GenBank/DDBJ whole genome shotgun (WGS) entry which is preliminary data.</text>
</comment>
<reference evidence="2 3" key="1">
    <citation type="submission" date="2019-08" db="EMBL/GenBank/DDBJ databases">
        <title>Lewinella sp. strain SSH13 Genome sequencing and assembly.</title>
        <authorList>
            <person name="Kim I."/>
        </authorList>
    </citation>
    <scope>NUCLEOTIDE SEQUENCE [LARGE SCALE GENOMIC DNA]</scope>
    <source>
        <strain evidence="2 3">SSH13</strain>
    </source>
</reference>
<keyword evidence="1" id="KW-0732">Signal</keyword>
<dbReference type="RefSeq" id="WP_147930170.1">
    <property type="nucleotide sequence ID" value="NZ_VOXD01000009.1"/>
</dbReference>
<organism evidence="2 3">
    <name type="scientific">Neolewinella aurantiaca</name>
    <dbReference type="NCBI Taxonomy" id="2602767"/>
    <lineage>
        <taxon>Bacteria</taxon>
        <taxon>Pseudomonadati</taxon>
        <taxon>Bacteroidota</taxon>
        <taxon>Saprospiria</taxon>
        <taxon>Saprospirales</taxon>
        <taxon>Lewinellaceae</taxon>
        <taxon>Neolewinella</taxon>
    </lineage>
</organism>